<name>A0A089NT50_9HYPH</name>
<dbReference type="HOGENOM" id="CLU_685016_0_0_5"/>
<protein>
    <submittedName>
        <fullName evidence="1">Protein of unassigned function</fullName>
    </submittedName>
</protein>
<proteinExistence type="predicted"/>
<dbReference type="EMBL" id="CP003811">
    <property type="protein sequence ID" value="AIQ91111.1"/>
    <property type="molecule type" value="Genomic_DNA"/>
</dbReference>
<evidence type="ECO:0000313" key="2">
    <source>
        <dbReference type="Proteomes" id="UP000029492"/>
    </source>
</evidence>
<dbReference type="eggNOG" id="COG0189">
    <property type="taxonomic scope" value="Bacteria"/>
</dbReference>
<organism evidence="1 2">
    <name type="scientific">Methylobacterium oryzae CBMB20</name>
    <dbReference type="NCBI Taxonomy" id="693986"/>
    <lineage>
        <taxon>Bacteria</taxon>
        <taxon>Pseudomonadati</taxon>
        <taxon>Pseudomonadota</taxon>
        <taxon>Alphaproteobacteria</taxon>
        <taxon>Hyphomicrobiales</taxon>
        <taxon>Methylobacteriaceae</taxon>
        <taxon>Methylobacterium</taxon>
    </lineage>
</organism>
<accession>A0A089NT50</accession>
<dbReference type="RefSeq" id="WP_043758198.1">
    <property type="nucleotide sequence ID" value="NZ_CP003811.1"/>
</dbReference>
<reference evidence="1 2" key="1">
    <citation type="journal article" date="2014" name="PLoS ONE">
        <title>Genome Information of Methylobacterium oryzae, a Plant-Probiotic Methylotroph in the Phyllosphere.</title>
        <authorList>
            <person name="Kwak M.J."/>
            <person name="Jeong H."/>
            <person name="Madhaiyan M."/>
            <person name="Lee Y."/>
            <person name="Sa T.M."/>
            <person name="Oh T.K."/>
            <person name="Kim J.F."/>
        </authorList>
    </citation>
    <scope>NUCLEOTIDE SEQUENCE [LARGE SCALE GENOMIC DNA]</scope>
    <source>
        <strain evidence="1 2">CBMB20</strain>
    </source>
</reference>
<dbReference type="AlphaFoldDB" id="A0A089NT50"/>
<gene>
    <name evidence="1" type="ORF">MOC_3356</name>
</gene>
<dbReference type="STRING" id="693986.MOC_3356"/>
<evidence type="ECO:0000313" key="1">
    <source>
        <dbReference type="EMBL" id="AIQ91111.1"/>
    </source>
</evidence>
<dbReference type="KEGG" id="mor:MOC_3356"/>
<keyword evidence="2" id="KW-1185">Reference proteome</keyword>
<dbReference type="Proteomes" id="UP000029492">
    <property type="component" value="Chromosome"/>
</dbReference>
<dbReference type="SUPFAM" id="SSF56059">
    <property type="entry name" value="Glutathione synthetase ATP-binding domain-like"/>
    <property type="match status" value="1"/>
</dbReference>
<sequence length="403" mass="44339">MQARAAGIDNPSPMIGPARLIRAAFDASDMAALAQEILARSPDGVIDAGAAMDLATILLLMHRTDEALQLQTDILQGQRLFSLRSNPDQARVRVLILVTAGDLMANTPIDFLLNDDDFSLTYFFLCPGEDMPRDLPEHDVLITGIAHSSGAEPLLEAVAAAAEGWSRPIVNHPRAVLKTSRHGIADALRGAEGILAPAVALLDRAALSASASRLPEGLDYPVLVRPLDTHAGNDLQKVDRAEDLTRYLDHATTERFYVTQFCDYRGPDGLFRKLRVVLIDGVPFLCHLAIRDHWMIHYLNAGMLEDAEKRTAEATAMATFDAAFAQRHRAAFAEIHRRIGLDYLILDCAESSDGRLLIFEADTGMVVHDMDPVDLFPYKLPQMRRVFSAFQQAVRGRAQTRPA</sequence>